<dbReference type="Gene3D" id="1.10.1200.10">
    <property type="entry name" value="ACP-like"/>
    <property type="match status" value="1"/>
</dbReference>
<dbReference type="InterPro" id="IPR050237">
    <property type="entry name" value="ATP-dep_AMP-bd_enzyme"/>
</dbReference>
<feature type="transmembrane region" description="Helical" evidence="1">
    <location>
        <begin position="692"/>
        <end position="708"/>
    </location>
</feature>
<dbReference type="InterPro" id="IPR009081">
    <property type="entry name" value="PP-bd_ACP"/>
</dbReference>
<sequence length="869" mass="94990">MPTASTYPGVRPTVDPFDVRDPARVARPAIAHRNGTITYGDLVGLIDRRVAAFDDAGLPDRSIVVLTGDNGVEWVVSYLALLARRDVPLLAADHIDRLVERWTPAAVLQVGADDWHLAVDRSAPSSELHPDLGLLMSTSGSTGNPKLVRLSVDNLVANARSIAEFQGLTSNDVGITSLPLRYSFGLSILHSHLAVAGSVVTTSTSVVDPCFRALMLDHGVTNLAGVPHTYDLLDQAGPEQVRVPTLRFLAQAGGKMAADKVAAWAQRADRWHAQWFSMYGATEATARMTYVPPADVRANPDTIGIAIPGGALEIRPTDAVDTMNDVMDDTGAETGEIVYTGPNVMLGYATEHADLAAGRTIDELRTGDLGRRDPDTGFVRVVGRLARRVKPYGLRIDLDDVERHLADAGVASDVAGDDDLLAVAAPHTDPTRTVELVVRATGLPSNRVVAFDRVAPRTSNGKLDYPALLADAHAAVAVTPLDDGPGDRQGAVQATFAAVLGVDSITDDDTFVGLGGDSLSYIECSIRLERALGSLPSDWHLRPVSELAADRAPKRLARVDTTVVLRAVGILAVVSTHMRLWHVPGGSHLLLGVVGYNLARFTMPIADTRARLRSGMRTVLRVAVPTLLWTLAFMALGQYTWHTLTLVNNYIGPRSHAGNHWHFWFIEVFVHVVVLTLLFTSIPFVRRLDLRFPYAFPLTMLGLVLTLRMDWADLGDWYNLRFRTHAVAWFFVLGWLIQRSTRRHLQVLTSVIALVTAYGVFNNPRREYFIATGLVLLVWVKEIPMPRRAVAPIATIAAASMWILISHFMIWPPMKDWFIVEVAYPLTVLASIGVWWTFTHGPRLVRERVVPAVRSRPVAASNRPATSLV</sequence>
<protein>
    <submittedName>
        <fullName evidence="4">Acyl-CoA synthetase (AMP-forming)/AMP-acid ligase II</fullName>
    </submittedName>
</protein>
<gene>
    <name evidence="4" type="ORF">BDK89_2285</name>
</gene>
<evidence type="ECO:0000259" key="3">
    <source>
        <dbReference type="Pfam" id="PF00550"/>
    </source>
</evidence>
<evidence type="ECO:0000256" key="1">
    <source>
        <dbReference type="SAM" id="Phobius"/>
    </source>
</evidence>
<dbReference type="AlphaFoldDB" id="A0A4R7HZL5"/>
<keyword evidence="5" id="KW-1185">Reference proteome</keyword>
<accession>A0A4R7HZL5</accession>
<feature type="domain" description="Carrier" evidence="3">
    <location>
        <begin position="492"/>
        <end position="534"/>
    </location>
</feature>
<feature type="transmembrane region" description="Helical" evidence="1">
    <location>
        <begin position="720"/>
        <end position="737"/>
    </location>
</feature>
<evidence type="ECO:0000259" key="2">
    <source>
        <dbReference type="Pfam" id="PF00501"/>
    </source>
</evidence>
<proteinExistence type="predicted"/>
<dbReference type="PANTHER" id="PTHR43767:SF1">
    <property type="entry name" value="NONRIBOSOMAL PEPTIDE SYNTHASE PES1 (EUROFUNG)-RELATED"/>
    <property type="match status" value="1"/>
</dbReference>
<dbReference type="InterPro" id="IPR036736">
    <property type="entry name" value="ACP-like_sf"/>
</dbReference>
<dbReference type="RefSeq" id="WP_133869040.1">
    <property type="nucleotide sequence ID" value="NZ_SOAU01000001.1"/>
</dbReference>
<dbReference type="OrthoDB" id="8445630at2"/>
<feature type="transmembrane region" description="Helical" evidence="1">
    <location>
        <begin position="790"/>
        <end position="811"/>
    </location>
</feature>
<name>A0A4R7HZL5_9ACTN</name>
<organism evidence="4 5">
    <name type="scientific">Ilumatobacter fluminis</name>
    <dbReference type="NCBI Taxonomy" id="467091"/>
    <lineage>
        <taxon>Bacteria</taxon>
        <taxon>Bacillati</taxon>
        <taxon>Actinomycetota</taxon>
        <taxon>Acidimicrobiia</taxon>
        <taxon>Acidimicrobiales</taxon>
        <taxon>Ilumatobacteraceae</taxon>
        <taxon>Ilumatobacter</taxon>
    </lineage>
</organism>
<evidence type="ECO:0000313" key="5">
    <source>
        <dbReference type="Proteomes" id="UP000294558"/>
    </source>
</evidence>
<keyword evidence="1" id="KW-0812">Transmembrane</keyword>
<keyword evidence="4" id="KW-0436">Ligase</keyword>
<feature type="transmembrane region" description="Helical" evidence="1">
    <location>
        <begin position="580"/>
        <end position="599"/>
    </location>
</feature>
<feature type="transmembrane region" description="Helical" evidence="1">
    <location>
        <begin position="817"/>
        <end position="838"/>
    </location>
</feature>
<comment type="caution">
    <text evidence="4">The sequence shown here is derived from an EMBL/GenBank/DDBJ whole genome shotgun (WGS) entry which is preliminary data.</text>
</comment>
<feature type="transmembrane region" description="Helical" evidence="1">
    <location>
        <begin position="661"/>
        <end position="685"/>
    </location>
</feature>
<dbReference type="GO" id="GO:0016874">
    <property type="term" value="F:ligase activity"/>
    <property type="evidence" value="ECO:0007669"/>
    <property type="project" value="UniProtKB-KW"/>
</dbReference>
<evidence type="ECO:0000313" key="4">
    <source>
        <dbReference type="EMBL" id="TDT16692.1"/>
    </source>
</evidence>
<dbReference type="Pfam" id="PF00550">
    <property type="entry name" value="PP-binding"/>
    <property type="match status" value="1"/>
</dbReference>
<dbReference type="SUPFAM" id="SSF47336">
    <property type="entry name" value="ACP-like"/>
    <property type="match status" value="1"/>
</dbReference>
<dbReference type="InterPro" id="IPR042099">
    <property type="entry name" value="ANL_N_sf"/>
</dbReference>
<dbReference type="Gene3D" id="3.40.50.12780">
    <property type="entry name" value="N-terminal domain of ligase-like"/>
    <property type="match status" value="1"/>
</dbReference>
<dbReference type="Pfam" id="PF00501">
    <property type="entry name" value="AMP-binding"/>
    <property type="match status" value="1"/>
</dbReference>
<feature type="transmembrane region" description="Helical" evidence="1">
    <location>
        <begin position="619"/>
        <end position="641"/>
    </location>
</feature>
<reference evidence="4" key="1">
    <citation type="submission" date="2019-03" db="EMBL/GenBank/DDBJ databases">
        <title>Sequencing the genomes of 1000 actinobacteria strains.</title>
        <authorList>
            <person name="Klenk H.-P."/>
        </authorList>
    </citation>
    <scope>NUCLEOTIDE SEQUENCE [LARGE SCALE GENOMIC DNA]</scope>
    <source>
        <strain evidence="4">DSM 18936</strain>
    </source>
</reference>
<keyword evidence="1" id="KW-1133">Transmembrane helix</keyword>
<dbReference type="InterPro" id="IPR000873">
    <property type="entry name" value="AMP-dep_synth/lig_dom"/>
</dbReference>
<feature type="domain" description="AMP-dependent synthetase/ligase" evidence="2">
    <location>
        <begin position="124"/>
        <end position="348"/>
    </location>
</feature>
<dbReference type="EMBL" id="SOAU01000001">
    <property type="protein sequence ID" value="TDT16692.1"/>
    <property type="molecule type" value="Genomic_DNA"/>
</dbReference>
<keyword evidence="1" id="KW-0472">Membrane</keyword>
<dbReference type="SUPFAM" id="SSF56801">
    <property type="entry name" value="Acetyl-CoA synthetase-like"/>
    <property type="match status" value="1"/>
</dbReference>
<dbReference type="PANTHER" id="PTHR43767">
    <property type="entry name" value="LONG-CHAIN-FATTY-ACID--COA LIGASE"/>
    <property type="match status" value="1"/>
</dbReference>
<dbReference type="Proteomes" id="UP000294558">
    <property type="component" value="Unassembled WGS sequence"/>
</dbReference>